<dbReference type="AlphaFoldDB" id="A0AAN8XYK2"/>
<sequence>MAKMCLSHKLSLFFCILLVSLVVNSSFWPSNSHQVMTLRNIHFEEEIQVIEQIIKPYVSSCGKSCTSNEYCQIFKGSPCTQCRLRTKKSRKWLCHRWK</sequence>
<accession>A0AAN8XYK2</accession>
<evidence type="ECO:0000313" key="2">
    <source>
        <dbReference type="EMBL" id="KAK6772839.1"/>
    </source>
</evidence>
<feature type="signal peptide" evidence="1">
    <location>
        <begin position="1"/>
        <end position="32"/>
    </location>
</feature>
<protein>
    <submittedName>
        <fullName evidence="2">Uncharacterized protein</fullName>
    </submittedName>
</protein>
<dbReference type="EMBL" id="JBANQN010000012">
    <property type="protein sequence ID" value="KAK6772839.1"/>
    <property type="molecule type" value="Genomic_DNA"/>
</dbReference>
<dbReference type="Proteomes" id="UP001371456">
    <property type="component" value="Unassembled WGS sequence"/>
</dbReference>
<keyword evidence="1" id="KW-0732">Signal</keyword>
<gene>
    <name evidence="2" type="ORF">RDI58_028077</name>
</gene>
<name>A0AAN8XYK2_SOLBU</name>
<feature type="chain" id="PRO_5042911587" evidence="1">
    <location>
        <begin position="33"/>
        <end position="98"/>
    </location>
</feature>
<comment type="caution">
    <text evidence="2">The sequence shown here is derived from an EMBL/GenBank/DDBJ whole genome shotgun (WGS) entry which is preliminary data.</text>
</comment>
<organism evidence="2 3">
    <name type="scientific">Solanum bulbocastanum</name>
    <name type="common">Wild potato</name>
    <dbReference type="NCBI Taxonomy" id="147425"/>
    <lineage>
        <taxon>Eukaryota</taxon>
        <taxon>Viridiplantae</taxon>
        <taxon>Streptophyta</taxon>
        <taxon>Embryophyta</taxon>
        <taxon>Tracheophyta</taxon>
        <taxon>Spermatophyta</taxon>
        <taxon>Magnoliopsida</taxon>
        <taxon>eudicotyledons</taxon>
        <taxon>Gunneridae</taxon>
        <taxon>Pentapetalae</taxon>
        <taxon>asterids</taxon>
        <taxon>lamiids</taxon>
        <taxon>Solanales</taxon>
        <taxon>Solanaceae</taxon>
        <taxon>Solanoideae</taxon>
        <taxon>Solaneae</taxon>
        <taxon>Solanum</taxon>
    </lineage>
</organism>
<keyword evidence="3" id="KW-1185">Reference proteome</keyword>
<evidence type="ECO:0000256" key="1">
    <source>
        <dbReference type="SAM" id="SignalP"/>
    </source>
</evidence>
<evidence type="ECO:0000313" key="3">
    <source>
        <dbReference type="Proteomes" id="UP001371456"/>
    </source>
</evidence>
<reference evidence="2 3" key="1">
    <citation type="submission" date="2024-02" db="EMBL/GenBank/DDBJ databases">
        <title>de novo genome assembly of Solanum bulbocastanum strain 11H21.</title>
        <authorList>
            <person name="Hosaka A.J."/>
        </authorList>
    </citation>
    <scope>NUCLEOTIDE SEQUENCE [LARGE SCALE GENOMIC DNA]</scope>
    <source>
        <tissue evidence="2">Young leaves</tissue>
    </source>
</reference>
<proteinExistence type="predicted"/>